<sequence>SPPTNVHVHVMLTRANRASSVSFSARARARANVRVTAVRVNDVTRQITSCDVILHHLFSSQTPDPVWIVDKLFSKNKSSQVTDDLKNKTQEKMSRTGNTDTSFDVKEGHYLVGNRGIYKVWGFLGEGSFGKVAKCTKLGGHEFCAIKIMKRNKTGLREMESMKLIKHLDPEENHLIEMYECFTFQNVTCIVYELLEESLHDIVWRNPGVTHLCDIRSIAQHLLKALKALKSIGLAHCDIKLDNIMLADHRTTNMKLIDFGLAVEAKKLSIGTVIQVNPFRAPEVILGLPMDESVDMWALGMVSSLHMLTWVIQHQHRLFLLESFQELSCLGLLPPVGSPIGDRSWVTDEPDKERFTTLFMRRTRKDSPMSPGIASPEPYIGARPGVGVHR</sequence>
<dbReference type="PANTHER" id="PTHR24058:SF53">
    <property type="entry name" value="HOMEODOMAIN-INTERACTING PROTEIN KINASE 2"/>
    <property type="match status" value="1"/>
</dbReference>
<dbReference type="PROSITE" id="PS50011">
    <property type="entry name" value="PROTEIN_KINASE_DOM"/>
    <property type="match status" value="1"/>
</dbReference>
<dbReference type="GO" id="GO:0042771">
    <property type="term" value="P:intrinsic apoptotic signaling pathway in response to DNA damage by p53 class mediator"/>
    <property type="evidence" value="ECO:0007669"/>
    <property type="project" value="TreeGrafter"/>
</dbReference>
<evidence type="ECO:0000259" key="9">
    <source>
        <dbReference type="PROSITE" id="PS50011"/>
    </source>
</evidence>
<dbReference type="Gene3D" id="3.30.200.20">
    <property type="entry name" value="Phosphorylase Kinase, domain 1"/>
    <property type="match status" value="1"/>
</dbReference>
<dbReference type="PROSITE" id="PS00107">
    <property type="entry name" value="PROTEIN_KINASE_ATP"/>
    <property type="match status" value="1"/>
</dbReference>
<comment type="similarity">
    <text evidence="7">Belongs to the protein kinase superfamily.</text>
</comment>
<dbReference type="GeneTree" id="ENSGT00940000164472"/>
<dbReference type="AlphaFoldDB" id="A0A3B3D9I2"/>
<dbReference type="InterPro" id="IPR011009">
    <property type="entry name" value="Kinase-like_dom_sf"/>
</dbReference>
<dbReference type="GO" id="GO:0045944">
    <property type="term" value="P:positive regulation of transcription by RNA polymerase II"/>
    <property type="evidence" value="ECO:0007669"/>
    <property type="project" value="TreeGrafter"/>
</dbReference>
<dbReference type="GO" id="GO:0003714">
    <property type="term" value="F:transcription corepressor activity"/>
    <property type="evidence" value="ECO:0007669"/>
    <property type="project" value="TreeGrafter"/>
</dbReference>
<dbReference type="PaxDb" id="30732-ENSOMEP00000026777"/>
<keyword evidence="1 7" id="KW-0723">Serine/threonine-protein kinase</keyword>
<evidence type="ECO:0000256" key="4">
    <source>
        <dbReference type="ARBA" id="ARBA00022777"/>
    </source>
</evidence>
<dbReference type="InterPro" id="IPR050494">
    <property type="entry name" value="Ser_Thr_dual-spec_kinase"/>
</dbReference>
<evidence type="ECO:0000256" key="1">
    <source>
        <dbReference type="ARBA" id="ARBA00022527"/>
    </source>
</evidence>
<name>A0A3B3D9I2_ORYME</name>
<proteinExistence type="inferred from homology"/>
<dbReference type="PROSITE" id="PS00108">
    <property type="entry name" value="PROTEIN_KINASE_ST"/>
    <property type="match status" value="1"/>
</dbReference>
<dbReference type="GO" id="GO:0003713">
    <property type="term" value="F:transcription coactivator activity"/>
    <property type="evidence" value="ECO:0007669"/>
    <property type="project" value="TreeGrafter"/>
</dbReference>
<dbReference type="GO" id="GO:0007224">
    <property type="term" value="P:smoothened signaling pathway"/>
    <property type="evidence" value="ECO:0007669"/>
    <property type="project" value="TreeGrafter"/>
</dbReference>
<dbReference type="STRING" id="30732.ENSOMEP00000026777"/>
<evidence type="ECO:0000256" key="6">
    <source>
        <dbReference type="PROSITE-ProRule" id="PRU10141"/>
    </source>
</evidence>
<feature type="domain" description="Protein kinase" evidence="9">
    <location>
        <begin position="118"/>
        <end position="390"/>
    </location>
</feature>
<dbReference type="PANTHER" id="PTHR24058">
    <property type="entry name" value="DUAL SPECIFICITY PROTEIN KINASE"/>
    <property type="match status" value="1"/>
</dbReference>
<dbReference type="InterPro" id="IPR017441">
    <property type="entry name" value="Protein_kinase_ATP_BS"/>
</dbReference>
<dbReference type="Proteomes" id="UP000261560">
    <property type="component" value="Unplaced"/>
</dbReference>
<dbReference type="InterPro" id="IPR008271">
    <property type="entry name" value="Ser/Thr_kinase_AS"/>
</dbReference>
<feature type="binding site" evidence="6">
    <location>
        <position position="147"/>
    </location>
    <ligand>
        <name>ATP</name>
        <dbReference type="ChEBI" id="CHEBI:30616"/>
    </ligand>
</feature>
<dbReference type="GO" id="GO:0005524">
    <property type="term" value="F:ATP binding"/>
    <property type="evidence" value="ECO:0007669"/>
    <property type="project" value="UniProtKB-UniRule"/>
</dbReference>
<keyword evidence="5 6" id="KW-0067">ATP-binding</keyword>
<reference evidence="10" key="1">
    <citation type="submission" date="2025-08" db="UniProtKB">
        <authorList>
            <consortium name="Ensembl"/>
        </authorList>
    </citation>
    <scope>IDENTIFICATION</scope>
</reference>
<evidence type="ECO:0000256" key="3">
    <source>
        <dbReference type="ARBA" id="ARBA00022741"/>
    </source>
</evidence>
<dbReference type="GO" id="GO:0004674">
    <property type="term" value="F:protein serine/threonine kinase activity"/>
    <property type="evidence" value="ECO:0007669"/>
    <property type="project" value="UniProtKB-KW"/>
</dbReference>
<dbReference type="Pfam" id="PF00069">
    <property type="entry name" value="Pkinase"/>
    <property type="match status" value="1"/>
</dbReference>
<dbReference type="GO" id="GO:0046332">
    <property type="term" value="F:SMAD binding"/>
    <property type="evidence" value="ECO:0007669"/>
    <property type="project" value="TreeGrafter"/>
</dbReference>
<protein>
    <recommendedName>
        <fullName evidence="9">Protein kinase domain-containing protein</fullName>
    </recommendedName>
</protein>
<dbReference type="GO" id="GO:0016605">
    <property type="term" value="C:PML body"/>
    <property type="evidence" value="ECO:0007669"/>
    <property type="project" value="TreeGrafter"/>
</dbReference>
<evidence type="ECO:0000313" key="11">
    <source>
        <dbReference type="Proteomes" id="UP000261560"/>
    </source>
</evidence>
<evidence type="ECO:0000256" key="5">
    <source>
        <dbReference type="ARBA" id="ARBA00022840"/>
    </source>
</evidence>
<keyword evidence="11" id="KW-1185">Reference proteome</keyword>
<dbReference type="GO" id="GO:0005737">
    <property type="term" value="C:cytoplasm"/>
    <property type="evidence" value="ECO:0007669"/>
    <property type="project" value="TreeGrafter"/>
</dbReference>
<keyword evidence="2" id="KW-0808">Transferase</keyword>
<dbReference type="GO" id="GO:0004713">
    <property type="term" value="F:protein tyrosine kinase activity"/>
    <property type="evidence" value="ECO:0007669"/>
    <property type="project" value="TreeGrafter"/>
</dbReference>
<accession>A0A3B3D9I2</accession>
<feature type="region of interest" description="Disordered" evidence="8">
    <location>
        <begin position="80"/>
        <end position="99"/>
    </location>
</feature>
<dbReference type="SMART" id="SM00220">
    <property type="entry name" value="S_TKc"/>
    <property type="match status" value="1"/>
</dbReference>
<evidence type="ECO:0000313" key="10">
    <source>
        <dbReference type="Ensembl" id="ENSOMEP00000026777.1"/>
    </source>
</evidence>
<feature type="compositionally biased region" description="Basic and acidic residues" evidence="8">
    <location>
        <begin position="83"/>
        <end position="94"/>
    </location>
</feature>
<organism evidence="10 11">
    <name type="scientific">Oryzias melastigma</name>
    <name type="common">Marine medaka</name>
    <dbReference type="NCBI Taxonomy" id="30732"/>
    <lineage>
        <taxon>Eukaryota</taxon>
        <taxon>Metazoa</taxon>
        <taxon>Chordata</taxon>
        <taxon>Craniata</taxon>
        <taxon>Vertebrata</taxon>
        <taxon>Euteleostomi</taxon>
        <taxon>Actinopterygii</taxon>
        <taxon>Neopterygii</taxon>
        <taxon>Teleostei</taxon>
        <taxon>Neoteleostei</taxon>
        <taxon>Acanthomorphata</taxon>
        <taxon>Ovalentaria</taxon>
        <taxon>Atherinomorphae</taxon>
        <taxon>Beloniformes</taxon>
        <taxon>Adrianichthyidae</taxon>
        <taxon>Oryziinae</taxon>
        <taxon>Oryzias</taxon>
    </lineage>
</organism>
<evidence type="ECO:0000256" key="2">
    <source>
        <dbReference type="ARBA" id="ARBA00022679"/>
    </source>
</evidence>
<reference evidence="10" key="2">
    <citation type="submission" date="2025-09" db="UniProtKB">
        <authorList>
            <consortium name="Ensembl"/>
        </authorList>
    </citation>
    <scope>IDENTIFICATION</scope>
</reference>
<keyword evidence="4" id="KW-0418">Kinase</keyword>
<keyword evidence="3 6" id="KW-0547">Nucleotide-binding</keyword>
<dbReference type="SUPFAM" id="SSF56112">
    <property type="entry name" value="Protein kinase-like (PK-like)"/>
    <property type="match status" value="1"/>
</dbReference>
<dbReference type="Ensembl" id="ENSOMET00000003657.1">
    <property type="protein sequence ID" value="ENSOMEP00000026777.1"/>
    <property type="gene ID" value="ENSOMEG00000008848.1"/>
</dbReference>
<dbReference type="Gene3D" id="1.10.510.10">
    <property type="entry name" value="Transferase(Phosphotransferase) domain 1"/>
    <property type="match status" value="1"/>
</dbReference>
<evidence type="ECO:0000256" key="8">
    <source>
        <dbReference type="SAM" id="MobiDB-lite"/>
    </source>
</evidence>
<dbReference type="InterPro" id="IPR000719">
    <property type="entry name" value="Prot_kinase_dom"/>
</dbReference>
<evidence type="ECO:0000256" key="7">
    <source>
        <dbReference type="RuleBase" id="RU000304"/>
    </source>
</evidence>